<feature type="coiled-coil region" evidence="1">
    <location>
        <begin position="675"/>
        <end position="758"/>
    </location>
</feature>
<keyword evidence="3" id="KW-0732">Signal</keyword>
<keyword evidence="1" id="KW-0175">Coiled coil</keyword>
<sequence>MTLRWTISLRHATTAVAVLCSVTMLVTTLGGCTPPDWSMCECDWRDNYWFHHITILDSFVGDPSDGGFVARLQSPEHPLHKWVMEQDCPHEIHTFLYNQEGKKYAFNPQSIVDLGQEAWRDYNREMIKWACPVGNMVLHFWCVHQYLIKLSDPNSERYDDVDGLNEQLRMQGWYQHLDAMRRFLLPEITSCLNRTAFPFWRDNGKGLKDWANYWAGDPEKGEEPRVSYSRTTGKIDLASMAYGGASLVHRRKSIVPKVKTCTPMEDRTCWPQHSQFEFMSCYFCCDPSRGPHGDERCWNGPFTFERCCQQDFNGVMCEEIRKEEEGCVDCPRSLSYYCDEEHKFRMVKAWHVMNESLYAYNDQLKKLGELEEKTAGLVHNLSIAEAKLNASERAHAYQQARLLPLERHDHNRLAMFALARAEASLHNILNVTMPPILDKFETTSEALTAAEEALAMAVRTTRDANQTFIDKTRRLRAIQERLPELIDAELPKRRDELRGAEEEVHSAMALSNASCYSSDYWDIVAQRDAAGVAYRTTVSQLEEAKAELERLNETTGISGLTDRRDRAWEALNRSRLASAAAEEGRKAAEVTVQKQIEIIAIQTETCARNESLGIKQELAEQQAMEAREAEARLLDEVKEASSTVTTAADGVDAAKSRGVGWQRAREEFARSSETLQDARENLTAVRTALAALTSARTTAVLELGETESRRNESEEELRRTGEELTGLLASMETLEEKSLRLKAEILRYEGEVESVESELNPLGKGRAKEDILSDLKEIIERIALLQDTSYKSVDGREVVGGGPTIQLTTDCLLAGIKQALSWFFDREGSSGMDPRVGCQSPSASAEEKPRIDDGIRRLMSSAEQRRKELEEELTIEQRRADLRLTYSEKTDQLREQKKILDDIEEKGTEARERSNTLTSRQSDLTRAAMAAERELAAARDKLRSIDWNITALEEDERIVSLSVAGAEDAVVESRDVLDKYALAEGIVVAEGEMLDRQECLNQTMTRLEAASQDSKSKQERLLSLRDSARAAAAACDFGDVDLREAENRYVEAEKKLNASLRELDIAERRYAEAREGLSVALTTPARRKLEEHLNDSTTDMTRHLEQLRSAEDAYDSAVAACDRATSRLEDARRRFLDLNSTVTALIDEELSVQREMKEIKTDVWREPLTAMQLLRQILRSARSLEEAERYEAEKLRKAEKWRSRYASIERTLTLARQEQLNASQKVNETKRQLEDVHRRLGYPSVFADYLAVRNVTLLHRTEMGYERSNLSEHRALYVNETEKALRLRDELEASQAFFKVKEAEFNEYEQRVESVHKVGLSRHSHDRGSICTVYITQWSCAHTSLALSLYSLNYSTFLSAPSRSL</sequence>
<dbReference type="Proteomes" id="UP000553632">
    <property type="component" value="Unassembled WGS sequence"/>
</dbReference>
<feature type="signal peptide" evidence="3">
    <location>
        <begin position="1"/>
        <end position="30"/>
    </location>
</feature>
<evidence type="ECO:0000313" key="4">
    <source>
        <dbReference type="EMBL" id="KAF4747801.1"/>
    </source>
</evidence>
<dbReference type="PROSITE" id="PS51257">
    <property type="entry name" value="PROKAR_LIPOPROTEIN"/>
    <property type="match status" value="1"/>
</dbReference>
<feature type="chain" id="PRO_5029446559" evidence="3">
    <location>
        <begin position="31"/>
        <end position="1365"/>
    </location>
</feature>
<feature type="coiled-coil region" evidence="1">
    <location>
        <begin position="1042"/>
        <end position="1076"/>
    </location>
</feature>
<reference evidence="4 5" key="1">
    <citation type="submission" date="2020-04" db="EMBL/GenBank/DDBJ databases">
        <title>Perkinsus olseni comparative genomics.</title>
        <authorList>
            <person name="Bogema D.R."/>
        </authorList>
    </citation>
    <scope>NUCLEOTIDE SEQUENCE [LARGE SCALE GENOMIC DNA]</scope>
    <source>
        <strain evidence="4 5">ATCC PRA-207</strain>
    </source>
</reference>
<name>A0A7J6TSH7_PEROL</name>
<organism evidence="4 5">
    <name type="scientific">Perkinsus olseni</name>
    <name type="common">Perkinsus atlanticus</name>
    <dbReference type="NCBI Taxonomy" id="32597"/>
    <lineage>
        <taxon>Eukaryota</taxon>
        <taxon>Sar</taxon>
        <taxon>Alveolata</taxon>
        <taxon>Perkinsozoa</taxon>
        <taxon>Perkinsea</taxon>
        <taxon>Perkinsida</taxon>
        <taxon>Perkinsidae</taxon>
        <taxon>Perkinsus</taxon>
    </lineage>
</organism>
<protein>
    <submittedName>
        <fullName evidence="4">Uncharacterized protein</fullName>
    </submittedName>
</protein>
<evidence type="ECO:0000313" key="5">
    <source>
        <dbReference type="Proteomes" id="UP000553632"/>
    </source>
</evidence>
<gene>
    <name evidence="4" type="ORF">FOZ63_004795</name>
</gene>
<keyword evidence="5" id="KW-1185">Reference proteome</keyword>
<evidence type="ECO:0000256" key="3">
    <source>
        <dbReference type="SAM" id="SignalP"/>
    </source>
</evidence>
<comment type="caution">
    <text evidence="4">The sequence shown here is derived from an EMBL/GenBank/DDBJ whole genome shotgun (WGS) entry which is preliminary data.</text>
</comment>
<feature type="region of interest" description="Disordered" evidence="2">
    <location>
        <begin position="830"/>
        <end position="853"/>
    </location>
</feature>
<dbReference type="EMBL" id="JABANO010008892">
    <property type="protein sequence ID" value="KAF4747801.1"/>
    <property type="molecule type" value="Genomic_DNA"/>
</dbReference>
<evidence type="ECO:0000256" key="1">
    <source>
        <dbReference type="SAM" id="Coils"/>
    </source>
</evidence>
<proteinExistence type="predicted"/>
<evidence type="ECO:0000256" key="2">
    <source>
        <dbReference type="SAM" id="MobiDB-lite"/>
    </source>
</evidence>
<accession>A0A7J6TSH7</accession>